<reference evidence="5 6" key="1">
    <citation type="submission" date="2018-09" db="EMBL/GenBank/DDBJ databases">
        <title>Genome sequencing of strain 1JSPR-7.</title>
        <authorList>
            <person name="Heo J."/>
            <person name="Kim S.-J."/>
            <person name="Kwon S.-W."/>
        </authorList>
    </citation>
    <scope>NUCLEOTIDE SEQUENCE [LARGE SCALE GENOMIC DNA]</scope>
    <source>
        <strain evidence="5 6">1JSPR-7</strain>
    </source>
</reference>
<dbReference type="GO" id="GO:0003677">
    <property type="term" value="F:DNA binding"/>
    <property type="evidence" value="ECO:0007669"/>
    <property type="project" value="UniProtKB-KW"/>
</dbReference>
<dbReference type="EMBL" id="CP032627">
    <property type="protein sequence ID" value="AYG00096.1"/>
    <property type="molecule type" value="Genomic_DNA"/>
</dbReference>
<dbReference type="SUPFAM" id="SSF64288">
    <property type="entry name" value="Chorismate lyase-like"/>
    <property type="match status" value="1"/>
</dbReference>
<dbReference type="PANTHER" id="PTHR44846:SF1">
    <property type="entry name" value="MANNOSYL-D-GLYCERATE TRANSPORT_METABOLISM SYSTEM REPRESSOR MNGR-RELATED"/>
    <property type="match status" value="1"/>
</dbReference>
<dbReference type="OrthoDB" id="9815017at2"/>
<dbReference type="SMART" id="SM00866">
    <property type="entry name" value="UTRA"/>
    <property type="match status" value="1"/>
</dbReference>
<dbReference type="InterPro" id="IPR028978">
    <property type="entry name" value="Chorismate_lyase_/UTRA_dom_sf"/>
</dbReference>
<dbReference type="KEGG" id="lact:D7I46_02730"/>
<keyword evidence="2" id="KW-0238">DNA-binding</keyword>
<evidence type="ECO:0000313" key="5">
    <source>
        <dbReference type="EMBL" id="AYG00096.1"/>
    </source>
</evidence>
<dbReference type="InterPro" id="IPR000524">
    <property type="entry name" value="Tscrpt_reg_HTH_GntR"/>
</dbReference>
<dbReference type="SUPFAM" id="SSF46785">
    <property type="entry name" value="Winged helix' DNA-binding domain"/>
    <property type="match status" value="1"/>
</dbReference>
<sequence length="234" mass="26682">MRKAVPNYIKIHDALKDEVEKNIWKIGQRLPSERDLAERFGVSRMTARQAVTALVDEGILDRRVGSGTYVASRRVREKMRGTTSFTEIIISQGKVPSTEVLSYIKTAPNEVECEKLNITKKDSIIRMERIRYADNIPICFEVASIPFNLVKNFDKKEITSNFFKTLEKHGHVISRSEQIVSAKKVSTEVSEYLKTRAGSAILGLTQVSYLADGTAFEYVLSQYVGDRFEFYLER</sequence>
<dbReference type="FunFam" id="1.10.10.10:FF:000079">
    <property type="entry name" value="GntR family transcriptional regulator"/>
    <property type="match status" value="1"/>
</dbReference>
<dbReference type="InterPro" id="IPR036388">
    <property type="entry name" value="WH-like_DNA-bd_sf"/>
</dbReference>
<dbReference type="Gene3D" id="3.40.1410.10">
    <property type="entry name" value="Chorismate lyase-like"/>
    <property type="match status" value="1"/>
</dbReference>
<dbReference type="SMART" id="SM00345">
    <property type="entry name" value="HTH_GNTR"/>
    <property type="match status" value="1"/>
</dbReference>
<dbReference type="Pfam" id="PF00392">
    <property type="entry name" value="GntR"/>
    <property type="match status" value="1"/>
</dbReference>
<dbReference type="InterPro" id="IPR036390">
    <property type="entry name" value="WH_DNA-bd_sf"/>
</dbReference>
<dbReference type="Pfam" id="PF07702">
    <property type="entry name" value="UTRA"/>
    <property type="match status" value="1"/>
</dbReference>
<keyword evidence="3" id="KW-0804">Transcription</keyword>
<dbReference type="PANTHER" id="PTHR44846">
    <property type="entry name" value="MANNOSYL-D-GLYCERATE TRANSPORT/METABOLISM SYSTEM REPRESSOR MNGR-RELATED"/>
    <property type="match status" value="1"/>
</dbReference>
<proteinExistence type="predicted"/>
<dbReference type="InterPro" id="IPR050679">
    <property type="entry name" value="Bact_HTH_transcr_reg"/>
</dbReference>
<dbReference type="Gene3D" id="1.10.10.10">
    <property type="entry name" value="Winged helix-like DNA-binding domain superfamily/Winged helix DNA-binding domain"/>
    <property type="match status" value="1"/>
</dbReference>
<evidence type="ECO:0000313" key="6">
    <source>
        <dbReference type="Proteomes" id="UP000269374"/>
    </source>
</evidence>
<organism evidence="5 6">
    <name type="scientific">Lactococcus allomyrinae</name>
    <dbReference type="NCBI Taxonomy" id="2419773"/>
    <lineage>
        <taxon>Bacteria</taxon>
        <taxon>Bacillati</taxon>
        <taxon>Bacillota</taxon>
        <taxon>Bacilli</taxon>
        <taxon>Lactobacillales</taxon>
        <taxon>Streptococcaceae</taxon>
        <taxon>Lactococcus</taxon>
    </lineage>
</organism>
<gene>
    <name evidence="5" type="ORF">D7I46_02730</name>
</gene>
<evidence type="ECO:0000256" key="1">
    <source>
        <dbReference type="ARBA" id="ARBA00023015"/>
    </source>
</evidence>
<dbReference type="PROSITE" id="PS50949">
    <property type="entry name" value="HTH_GNTR"/>
    <property type="match status" value="1"/>
</dbReference>
<dbReference type="GO" id="GO:0003700">
    <property type="term" value="F:DNA-binding transcription factor activity"/>
    <property type="evidence" value="ECO:0007669"/>
    <property type="project" value="InterPro"/>
</dbReference>
<dbReference type="PRINTS" id="PR00035">
    <property type="entry name" value="HTHGNTR"/>
</dbReference>
<evidence type="ECO:0000256" key="2">
    <source>
        <dbReference type="ARBA" id="ARBA00023125"/>
    </source>
</evidence>
<dbReference type="CDD" id="cd07377">
    <property type="entry name" value="WHTH_GntR"/>
    <property type="match status" value="1"/>
</dbReference>
<feature type="domain" description="HTH gntR-type" evidence="4">
    <location>
        <begin position="5"/>
        <end position="73"/>
    </location>
</feature>
<dbReference type="AlphaFoldDB" id="A0A387BG32"/>
<accession>A0A387BG32</accession>
<keyword evidence="6" id="KW-1185">Reference proteome</keyword>
<name>A0A387BG32_9LACT</name>
<dbReference type="RefSeq" id="WP_120771484.1">
    <property type="nucleotide sequence ID" value="NZ_CP032627.1"/>
</dbReference>
<dbReference type="GO" id="GO:0045892">
    <property type="term" value="P:negative regulation of DNA-templated transcription"/>
    <property type="evidence" value="ECO:0007669"/>
    <property type="project" value="TreeGrafter"/>
</dbReference>
<keyword evidence="1" id="KW-0805">Transcription regulation</keyword>
<dbReference type="Proteomes" id="UP000269374">
    <property type="component" value="Chromosome"/>
</dbReference>
<evidence type="ECO:0000256" key="3">
    <source>
        <dbReference type="ARBA" id="ARBA00023163"/>
    </source>
</evidence>
<evidence type="ECO:0000259" key="4">
    <source>
        <dbReference type="PROSITE" id="PS50949"/>
    </source>
</evidence>
<dbReference type="InterPro" id="IPR011663">
    <property type="entry name" value="UTRA"/>
</dbReference>
<protein>
    <submittedName>
        <fullName evidence="5">GntR family transcriptional regulator</fullName>
    </submittedName>
</protein>